<accession>A0A9P5JWF0</accession>
<comment type="caution">
    <text evidence="3">The sequence shown here is derived from an EMBL/GenBank/DDBJ whole genome shotgun (WGS) entry which is preliminary data.</text>
</comment>
<name>A0A9P5JWF0_9AGAM</name>
<reference evidence="3" key="2">
    <citation type="journal article" date="2020" name="Nat. Commun.">
        <title>Large-scale genome sequencing of mycorrhizal fungi provides insights into the early evolution of symbiotic traits.</title>
        <authorList>
            <person name="Miyauchi S."/>
            <person name="Kiss E."/>
            <person name="Kuo A."/>
            <person name="Drula E."/>
            <person name="Kohler A."/>
            <person name="Sanchez-Garcia M."/>
            <person name="Morin E."/>
            <person name="Andreopoulos B."/>
            <person name="Barry K.W."/>
            <person name="Bonito G."/>
            <person name="Buee M."/>
            <person name="Carver A."/>
            <person name="Chen C."/>
            <person name="Cichocki N."/>
            <person name="Clum A."/>
            <person name="Culley D."/>
            <person name="Crous P.W."/>
            <person name="Fauchery L."/>
            <person name="Girlanda M."/>
            <person name="Hayes R.D."/>
            <person name="Keri Z."/>
            <person name="LaButti K."/>
            <person name="Lipzen A."/>
            <person name="Lombard V."/>
            <person name="Magnuson J."/>
            <person name="Maillard F."/>
            <person name="Murat C."/>
            <person name="Nolan M."/>
            <person name="Ohm R.A."/>
            <person name="Pangilinan J."/>
            <person name="Pereira M.F."/>
            <person name="Perotto S."/>
            <person name="Peter M."/>
            <person name="Pfister S."/>
            <person name="Riley R."/>
            <person name="Sitrit Y."/>
            <person name="Stielow J.B."/>
            <person name="Szollosi G."/>
            <person name="Zifcakova L."/>
            <person name="Stursova M."/>
            <person name="Spatafora J.W."/>
            <person name="Tedersoo L."/>
            <person name="Vaario L.M."/>
            <person name="Yamada A."/>
            <person name="Yan M."/>
            <person name="Wang P."/>
            <person name="Xu J."/>
            <person name="Bruns T."/>
            <person name="Baldrian P."/>
            <person name="Vilgalys R."/>
            <person name="Dunand C."/>
            <person name="Henrissat B."/>
            <person name="Grigoriev I.V."/>
            <person name="Hibbett D."/>
            <person name="Nagy L.G."/>
            <person name="Martin F.M."/>
        </authorList>
    </citation>
    <scope>NUCLEOTIDE SEQUENCE</scope>
    <source>
        <strain evidence="3">Prilba</strain>
    </source>
</reference>
<sequence length="124" mass="13217">MYKFTIVLFALVLPIFAIPAPVPEEFHGLEKRTAGTGTEYHPGHGSCGGTNGDNDVVVAISAQIFDGGAHCNKQVHISYNGQSVDATIVDEFSGGPNDLELSPAVFGRLSPNSDNPIDVNWNFD</sequence>
<organism evidence="3 4">
    <name type="scientific">Russula ochroleuca</name>
    <dbReference type="NCBI Taxonomy" id="152965"/>
    <lineage>
        <taxon>Eukaryota</taxon>
        <taxon>Fungi</taxon>
        <taxon>Dikarya</taxon>
        <taxon>Basidiomycota</taxon>
        <taxon>Agaricomycotina</taxon>
        <taxon>Agaricomycetes</taxon>
        <taxon>Russulales</taxon>
        <taxon>Russulaceae</taxon>
        <taxon>Russula</taxon>
    </lineage>
</organism>
<dbReference type="AlphaFoldDB" id="A0A9P5JWF0"/>
<evidence type="ECO:0000313" key="4">
    <source>
        <dbReference type="Proteomes" id="UP000759537"/>
    </source>
</evidence>
<dbReference type="PANTHER" id="PTHR31836:SF27">
    <property type="entry name" value="RLPA-LIKE PROTEIN DOUBLE-PSI BETA-BARREL DOMAIN-CONTAINING PROTEIN"/>
    <property type="match status" value="1"/>
</dbReference>
<dbReference type="SUPFAM" id="SSF50685">
    <property type="entry name" value="Barwin-like endoglucanases"/>
    <property type="match status" value="1"/>
</dbReference>
<dbReference type="PANTHER" id="PTHR31836">
    <property type="match status" value="1"/>
</dbReference>
<evidence type="ECO:0000256" key="2">
    <source>
        <dbReference type="SAM" id="SignalP"/>
    </source>
</evidence>
<dbReference type="Gene3D" id="2.40.40.10">
    <property type="entry name" value="RlpA-like domain"/>
    <property type="match status" value="1"/>
</dbReference>
<dbReference type="InterPro" id="IPR036908">
    <property type="entry name" value="RlpA-like_sf"/>
</dbReference>
<keyword evidence="4" id="KW-1185">Reference proteome</keyword>
<feature type="chain" id="PRO_5040379531" evidence="2">
    <location>
        <begin position="18"/>
        <end position="124"/>
    </location>
</feature>
<evidence type="ECO:0000256" key="1">
    <source>
        <dbReference type="ARBA" id="ARBA00022729"/>
    </source>
</evidence>
<dbReference type="InterPro" id="IPR051477">
    <property type="entry name" value="Expansin_CellWall"/>
</dbReference>
<dbReference type="Proteomes" id="UP000759537">
    <property type="component" value="Unassembled WGS sequence"/>
</dbReference>
<dbReference type="OrthoDB" id="623670at2759"/>
<protein>
    <submittedName>
        <fullName evidence="3">Expansin family protein</fullName>
    </submittedName>
</protein>
<dbReference type="EMBL" id="WHVB01000033">
    <property type="protein sequence ID" value="KAF8468078.1"/>
    <property type="molecule type" value="Genomic_DNA"/>
</dbReference>
<evidence type="ECO:0000313" key="3">
    <source>
        <dbReference type="EMBL" id="KAF8468078.1"/>
    </source>
</evidence>
<reference evidence="3" key="1">
    <citation type="submission" date="2019-10" db="EMBL/GenBank/DDBJ databases">
        <authorList>
            <consortium name="DOE Joint Genome Institute"/>
            <person name="Kuo A."/>
            <person name="Miyauchi S."/>
            <person name="Kiss E."/>
            <person name="Drula E."/>
            <person name="Kohler A."/>
            <person name="Sanchez-Garcia M."/>
            <person name="Andreopoulos B."/>
            <person name="Barry K.W."/>
            <person name="Bonito G."/>
            <person name="Buee M."/>
            <person name="Carver A."/>
            <person name="Chen C."/>
            <person name="Cichocki N."/>
            <person name="Clum A."/>
            <person name="Culley D."/>
            <person name="Crous P.W."/>
            <person name="Fauchery L."/>
            <person name="Girlanda M."/>
            <person name="Hayes R."/>
            <person name="Keri Z."/>
            <person name="LaButti K."/>
            <person name="Lipzen A."/>
            <person name="Lombard V."/>
            <person name="Magnuson J."/>
            <person name="Maillard F."/>
            <person name="Morin E."/>
            <person name="Murat C."/>
            <person name="Nolan M."/>
            <person name="Ohm R."/>
            <person name="Pangilinan J."/>
            <person name="Pereira M."/>
            <person name="Perotto S."/>
            <person name="Peter M."/>
            <person name="Riley R."/>
            <person name="Sitrit Y."/>
            <person name="Stielow B."/>
            <person name="Szollosi G."/>
            <person name="Zifcakova L."/>
            <person name="Stursova M."/>
            <person name="Spatafora J.W."/>
            <person name="Tedersoo L."/>
            <person name="Vaario L.-M."/>
            <person name="Yamada A."/>
            <person name="Yan M."/>
            <person name="Wang P."/>
            <person name="Xu J."/>
            <person name="Bruns T."/>
            <person name="Baldrian P."/>
            <person name="Vilgalys R."/>
            <person name="Henrissat B."/>
            <person name="Grigoriev I.V."/>
            <person name="Hibbett D."/>
            <person name="Nagy L.G."/>
            <person name="Martin F.M."/>
        </authorList>
    </citation>
    <scope>NUCLEOTIDE SEQUENCE</scope>
    <source>
        <strain evidence="3">Prilba</strain>
    </source>
</reference>
<keyword evidence="1 2" id="KW-0732">Signal</keyword>
<dbReference type="CDD" id="cd22191">
    <property type="entry name" value="DPBB_RlpA_EXP_N-like"/>
    <property type="match status" value="1"/>
</dbReference>
<proteinExistence type="predicted"/>
<feature type="signal peptide" evidence="2">
    <location>
        <begin position="1"/>
        <end position="17"/>
    </location>
</feature>
<gene>
    <name evidence="3" type="ORF">DFH94DRAFT_285516</name>
</gene>